<dbReference type="NCBIfam" id="TIGR03624">
    <property type="entry name" value="putative hydrolase"/>
    <property type="match status" value="1"/>
</dbReference>
<gene>
    <name evidence="2" type="ORF">SAMN04489747_0111</name>
</gene>
<proteinExistence type="predicted"/>
<accession>A0A1G6RSU1</accession>
<feature type="region of interest" description="Disordered" evidence="1">
    <location>
        <begin position="210"/>
        <end position="251"/>
    </location>
</feature>
<dbReference type="NCBIfam" id="TIGR03883">
    <property type="entry name" value="DUF2342_F420"/>
    <property type="match status" value="1"/>
</dbReference>
<evidence type="ECO:0000313" key="2">
    <source>
        <dbReference type="EMBL" id="SDD07750.1"/>
    </source>
</evidence>
<dbReference type="SUPFAM" id="SSF55486">
    <property type="entry name" value="Metalloproteases ('zincins'), catalytic domain"/>
    <property type="match status" value="1"/>
</dbReference>
<evidence type="ECO:0000313" key="3">
    <source>
        <dbReference type="Proteomes" id="UP000198546"/>
    </source>
</evidence>
<organism evidence="2 3">
    <name type="scientific">Auraticoccus monumenti</name>
    <dbReference type="NCBI Taxonomy" id="675864"/>
    <lineage>
        <taxon>Bacteria</taxon>
        <taxon>Bacillati</taxon>
        <taxon>Actinomycetota</taxon>
        <taxon>Actinomycetes</taxon>
        <taxon>Propionibacteriales</taxon>
        <taxon>Propionibacteriaceae</taxon>
        <taxon>Auraticoccus</taxon>
    </lineage>
</organism>
<feature type="compositionally biased region" description="Low complexity" evidence="1">
    <location>
        <begin position="218"/>
        <end position="237"/>
    </location>
</feature>
<name>A0A1G6RSU1_9ACTN</name>
<dbReference type="InterPro" id="IPR022454">
    <property type="entry name" value="CHP03883_F420-assoc"/>
</dbReference>
<keyword evidence="2" id="KW-0378">Hydrolase</keyword>
<reference evidence="2 3" key="1">
    <citation type="submission" date="2016-10" db="EMBL/GenBank/DDBJ databases">
        <authorList>
            <person name="de Groot N.N."/>
        </authorList>
    </citation>
    <scope>NUCLEOTIDE SEQUENCE [LARGE SCALE GENOMIC DNA]</scope>
    <source>
        <strain evidence="2 3">MON 2.2</strain>
    </source>
</reference>
<dbReference type="Pfam" id="PF10103">
    <property type="entry name" value="Zincin_2"/>
    <property type="match status" value="1"/>
</dbReference>
<dbReference type="STRING" id="675864.SAMN04489747_0111"/>
<keyword evidence="3" id="KW-1185">Reference proteome</keyword>
<dbReference type="Gene3D" id="1.20.150.30">
    <property type="entry name" value="Zincin-like metallopeptidase, N-terminal domain"/>
    <property type="match status" value="1"/>
</dbReference>
<dbReference type="RefSeq" id="WP_172803961.1">
    <property type="nucleotide sequence ID" value="NZ_LT629688.1"/>
</dbReference>
<dbReference type="InterPro" id="IPR042271">
    <property type="entry name" value="Zinicin_2_N"/>
</dbReference>
<dbReference type="PANTHER" id="PTHR39420">
    <property type="match status" value="1"/>
</dbReference>
<dbReference type="GO" id="GO:0016787">
    <property type="term" value="F:hydrolase activity"/>
    <property type="evidence" value="ECO:0007669"/>
    <property type="project" value="UniProtKB-KW"/>
</dbReference>
<sequence length="373" mass="40673">MTPLPRIDQRLALATGRRLVPAGPQVSNAEAEQVVASLRGHAVHAAEHVRRVSQLDAGHDSEVLVVDRVRWIEANVQSFSGLLADLGTGEPGRRGPARTTGGVTASVQMGVLLSYLATRVLGQFDPFHPGQAPGAGGRLLLVAPNVVRIERDLGVVPEHFRLWVCLHEETHRVQFGHASWLPGHLRTLLGEVLAEADLSDSQLLARLARRATTRETRQTGTPAPPSARGTGAAAGARSGRRTDPADTDGSLVTLLTTPEQRQRIDQLTAVMSLLEGHADVMMDRVGPDVIPTVRTIRARFTRRRQRRGPDLLLRRLLGVEAKAAQYRDGARFVRHVVRRGGLDVLNTVFDSAEALPTLLEIHQPRLWLERTAG</sequence>
<dbReference type="PANTHER" id="PTHR39420:SF1">
    <property type="entry name" value="HYDROLASE"/>
    <property type="match status" value="1"/>
</dbReference>
<protein>
    <submittedName>
        <fullName evidence="2">Putative hydrolase/uncharacterized protein, coenzyme F420 biosynthesis associated</fullName>
    </submittedName>
</protein>
<dbReference type="EMBL" id="LT629688">
    <property type="protein sequence ID" value="SDD07750.1"/>
    <property type="molecule type" value="Genomic_DNA"/>
</dbReference>
<dbReference type="AlphaFoldDB" id="A0A1G6RSU1"/>
<dbReference type="InterPro" id="IPR018766">
    <property type="entry name" value="Zinicin_2"/>
</dbReference>
<dbReference type="Proteomes" id="UP000198546">
    <property type="component" value="Chromosome i"/>
</dbReference>
<evidence type="ECO:0000256" key="1">
    <source>
        <dbReference type="SAM" id="MobiDB-lite"/>
    </source>
</evidence>